<dbReference type="GO" id="GO:0016020">
    <property type="term" value="C:membrane"/>
    <property type="evidence" value="ECO:0007669"/>
    <property type="project" value="UniProtKB-SubCell"/>
</dbReference>
<evidence type="ECO:0000313" key="7">
    <source>
        <dbReference type="Proteomes" id="UP000292027"/>
    </source>
</evidence>
<reference evidence="6 7" key="1">
    <citation type="journal article" date="2015" name="Stand. Genomic Sci.">
        <title>Genomic Encyclopedia of Bacterial and Archaeal Type Strains, Phase III: the genomes of soil and plant-associated and newly described type strains.</title>
        <authorList>
            <person name="Whitman W.B."/>
            <person name="Woyke T."/>
            <person name="Klenk H.P."/>
            <person name="Zhou Y."/>
            <person name="Lilburn T.G."/>
            <person name="Beck B.J."/>
            <person name="De Vos P."/>
            <person name="Vandamme P."/>
            <person name="Eisen J.A."/>
            <person name="Garrity G."/>
            <person name="Hugenholtz P."/>
            <person name="Kyrpides N.C."/>
        </authorList>
    </citation>
    <scope>NUCLEOTIDE SEQUENCE [LARGE SCALE GENOMIC DNA]</scope>
    <source>
        <strain evidence="6 7">VKM Ac-2540</strain>
    </source>
</reference>
<comment type="caution">
    <text evidence="6">The sequence shown here is derived from an EMBL/GenBank/DDBJ whole genome shotgun (WGS) entry which is preliminary data.</text>
</comment>
<evidence type="ECO:0000256" key="3">
    <source>
        <dbReference type="ARBA" id="ARBA00022989"/>
    </source>
</evidence>
<evidence type="ECO:0000256" key="5">
    <source>
        <dbReference type="SAM" id="Phobius"/>
    </source>
</evidence>
<dbReference type="RefSeq" id="WP_130450107.1">
    <property type="nucleotide sequence ID" value="NZ_SHKR01000018.1"/>
</dbReference>
<dbReference type="AlphaFoldDB" id="A0A4Q7VYS9"/>
<evidence type="ECO:0000256" key="1">
    <source>
        <dbReference type="ARBA" id="ARBA00004141"/>
    </source>
</evidence>
<keyword evidence="2 5" id="KW-0812">Transmembrane</keyword>
<dbReference type="InterPro" id="IPR032808">
    <property type="entry name" value="DoxX"/>
</dbReference>
<evidence type="ECO:0000313" key="6">
    <source>
        <dbReference type="EMBL" id="RZU01931.1"/>
    </source>
</evidence>
<keyword evidence="4 5" id="KW-0472">Membrane</keyword>
<feature type="transmembrane region" description="Helical" evidence="5">
    <location>
        <begin position="95"/>
        <end position="114"/>
    </location>
</feature>
<name>A0A4Q7VYS9_9ACTN</name>
<keyword evidence="7" id="KW-1185">Reference proteome</keyword>
<feature type="transmembrane region" description="Helical" evidence="5">
    <location>
        <begin position="54"/>
        <end position="83"/>
    </location>
</feature>
<organism evidence="6 7">
    <name type="scientific">Kribbella rubisoli</name>
    <dbReference type="NCBI Taxonomy" id="3075929"/>
    <lineage>
        <taxon>Bacteria</taxon>
        <taxon>Bacillati</taxon>
        <taxon>Actinomycetota</taxon>
        <taxon>Actinomycetes</taxon>
        <taxon>Propionibacteriales</taxon>
        <taxon>Kribbellaceae</taxon>
        <taxon>Kribbella</taxon>
    </lineage>
</organism>
<evidence type="ECO:0000256" key="2">
    <source>
        <dbReference type="ARBA" id="ARBA00022692"/>
    </source>
</evidence>
<dbReference type="Proteomes" id="UP000292027">
    <property type="component" value="Unassembled WGS sequence"/>
</dbReference>
<protein>
    <submittedName>
        <fullName evidence="6">DoxX-like protein</fullName>
    </submittedName>
</protein>
<dbReference type="OrthoDB" id="5197053at2"/>
<proteinExistence type="predicted"/>
<evidence type="ECO:0000256" key="4">
    <source>
        <dbReference type="ARBA" id="ARBA00023136"/>
    </source>
</evidence>
<comment type="subcellular location">
    <subcellularLocation>
        <location evidence="1">Membrane</location>
        <topology evidence="1">Multi-pass membrane protein</topology>
    </subcellularLocation>
</comment>
<sequence length="117" mass="11691">MNPTSILAGLLIVAFAALGSAKLAAVPAMRAKAEHVGLSVSAYRRIGFAEVLAVIGLLVGAFAPVVGALAAAGLLMLLGGAVVAHLRKGDGVREIAPAVVLSVVALTFLLLVVGDLR</sequence>
<dbReference type="Pfam" id="PF13564">
    <property type="entry name" value="DoxX_2"/>
    <property type="match status" value="1"/>
</dbReference>
<gene>
    <name evidence="6" type="ORF">EV645_8047</name>
</gene>
<accession>A0A4Q7VYS9</accession>
<keyword evidence="3 5" id="KW-1133">Transmembrane helix</keyword>
<dbReference type="EMBL" id="SHKR01000018">
    <property type="protein sequence ID" value="RZU01931.1"/>
    <property type="molecule type" value="Genomic_DNA"/>
</dbReference>